<evidence type="ECO:0000256" key="2">
    <source>
        <dbReference type="ARBA" id="ARBA00006706"/>
    </source>
</evidence>
<dbReference type="EMBL" id="UINC01109899">
    <property type="protein sequence ID" value="SVC77042.1"/>
    <property type="molecule type" value="Genomic_DNA"/>
</dbReference>
<evidence type="ECO:0000256" key="4">
    <source>
        <dbReference type="ARBA" id="ARBA00022723"/>
    </source>
</evidence>
<keyword evidence="5" id="KW-0460">Magnesium</keyword>
<dbReference type="Gene3D" id="1.10.600.10">
    <property type="entry name" value="Farnesyl Diphosphate Synthase"/>
    <property type="match status" value="1"/>
</dbReference>
<organism evidence="6">
    <name type="scientific">marine metagenome</name>
    <dbReference type="NCBI Taxonomy" id="408172"/>
    <lineage>
        <taxon>unclassified sequences</taxon>
        <taxon>metagenomes</taxon>
        <taxon>ecological metagenomes</taxon>
    </lineage>
</organism>
<evidence type="ECO:0000256" key="3">
    <source>
        <dbReference type="ARBA" id="ARBA00022679"/>
    </source>
</evidence>
<dbReference type="PANTHER" id="PTHR12001:SF69">
    <property type="entry name" value="ALL TRANS-POLYPRENYL-DIPHOSPHATE SYNTHASE PDSS1"/>
    <property type="match status" value="1"/>
</dbReference>
<evidence type="ECO:0000256" key="1">
    <source>
        <dbReference type="ARBA" id="ARBA00001946"/>
    </source>
</evidence>
<feature type="non-terminal residue" evidence="6">
    <location>
        <position position="1"/>
    </location>
</feature>
<dbReference type="PROSITE" id="PS00723">
    <property type="entry name" value="POLYPRENYL_SYNTHASE_1"/>
    <property type="match status" value="1"/>
</dbReference>
<dbReference type="InterPro" id="IPR000092">
    <property type="entry name" value="Polyprenyl_synt"/>
</dbReference>
<evidence type="ECO:0008006" key="7">
    <source>
        <dbReference type="Google" id="ProtNLM"/>
    </source>
</evidence>
<evidence type="ECO:0000256" key="5">
    <source>
        <dbReference type="ARBA" id="ARBA00022842"/>
    </source>
</evidence>
<dbReference type="GO" id="GO:0008299">
    <property type="term" value="P:isoprenoid biosynthetic process"/>
    <property type="evidence" value="ECO:0007669"/>
    <property type="project" value="InterPro"/>
</dbReference>
<sequence>VLQGLDEKTASIYAPIRQQLSLVEERLASLRDTTPDYLEPLLDHVLDSGGKRIRSAITLLSAGFYSQDAEHPVIMAAAVELLHLATLIHDDTVDDSDMRRGRPTVSSLWGKHVAVLFGDFLFATSATFVCDTHNVRVIRRFSETIMELASGEMAEYFNAFNLEQAQERYQDRIYRKTASLFRTAGETGSILG</sequence>
<proteinExistence type="inferred from homology"/>
<dbReference type="InterPro" id="IPR033749">
    <property type="entry name" value="Polyprenyl_synt_CS"/>
</dbReference>
<dbReference type="SUPFAM" id="SSF48576">
    <property type="entry name" value="Terpenoid synthases"/>
    <property type="match status" value="1"/>
</dbReference>
<accession>A0A382PY77</accession>
<dbReference type="PANTHER" id="PTHR12001">
    <property type="entry name" value="GERANYLGERANYL PYROPHOSPHATE SYNTHASE"/>
    <property type="match status" value="1"/>
</dbReference>
<reference evidence="6" key="1">
    <citation type="submission" date="2018-05" db="EMBL/GenBank/DDBJ databases">
        <authorList>
            <person name="Lanie J.A."/>
            <person name="Ng W.-L."/>
            <person name="Kazmierczak K.M."/>
            <person name="Andrzejewski T.M."/>
            <person name="Davidsen T.M."/>
            <person name="Wayne K.J."/>
            <person name="Tettelin H."/>
            <person name="Glass J.I."/>
            <person name="Rusch D."/>
            <person name="Podicherti R."/>
            <person name="Tsui H.-C.T."/>
            <person name="Winkler M.E."/>
        </authorList>
    </citation>
    <scope>NUCLEOTIDE SEQUENCE</scope>
</reference>
<protein>
    <recommendedName>
        <fullName evidence="7">Polyprenyl synthetase family protein</fullName>
    </recommendedName>
</protein>
<comment type="cofactor">
    <cofactor evidence="1">
        <name>Mg(2+)</name>
        <dbReference type="ChEBI" id="CHEBI:18420"/>
    </cofactor>
</comment>
<dbReference type="GO" id="GO:0046872">
    <property type="term" value="F:metal ion binding"/>
    <property type="evidence" value="ECO:0007669"/>
    <property type="project" value="UniProtKB-KW"/>
</dbReference>
<evidence type="ECO:0000313" key="6">
    <source>
        <dbReference type="EMBL" id="SVC77042.1"/>
    </source>
</evidence>
<feature type="non-terminal residue" evidence="6">
    <location>
        <position position="192"/>
    </location>
</feature>
<dbReference type="AlphaFoldDB" id="A0A382PY77"/>
<keyword evidence="4" id="KW-0479">Metal-binding</keyword>
<dbReference type="GO" id="GO:0004659">
    <property type="term" value="F:prenyltransferase activity"/>
    <property type="evidence" value="ECO:0007669"/>
    <property type="project" value="InterPro"/>
</dbReference>
<gene>
    <name evidence="6" type="ORF">METZ01_LOCUS329896</name>
</gene>
<name>A0A382PY77_9ZZZZ</name>
<comment type="similarity">
    <text evidence="2">Belongs to the FPP/GGPP synthase family.</text>
</comment>
<keyword evidence="3" id="KW-0808">Transferase</keyword>
<dbReference type="Pfam" id="PF00348">
    <property type="entry name" value="polyprenyl_synt"/>
    <property type="match status" value="1"/>
</dbReference>
<dbReference type="InterPro" id="IPR008949">
    <property type="entry name" value="Isoprenoid_synthase_dom_sf"/>
</dbReference>